<dbReference type="AlphaFoldDB" id="A0A919JFM3"/>
<sequence>MLAPNPVWGEPETLTAELIERLARREHDRWCRFQRANGWRYGERRDDAGRQHPDLVEWERLSEAAREKDREAVRQLPELLADAGFRIVRVGAATASAPRRRPAGESQGRATV</sequence>
<proteinExistence type="predicted"/>
<evidence type="ECO:0000313" key="3">
    <source>
        <dbReference type="EMBL" id="GIE49571.1"/>
    </source>
</evidence>
<comment type="caution">
    <text evidence="3">The sequence shown here is derived from an EMBL/GenBank/DDBJ whole genome shotgun (WGS) entry which is preliminary data.</text>
</comment>
<dbReference type="Pfam" id="PF02026">
    <property type="entry name" value="RyR"/>
    <property type="match status" value="1"/>
</dbReference>
<reference evidence="3" key="1">
    <citation type="submission" date="2021-01" db="EMBL/GenBank/DDBJ databases">
        <title>Whole genome shotgun sequence of Actinoplanes nipponensis NBRC 14063.</title>
        <authorList>
            <person name="Komaki H."/>
            <person name="Tamura T."/>
        </authorList>
    </citation>
    <scope>NUCLEOTIDE SEQUENCE</scope>
    <source>
        <strain evidence="3">NBRC 14063</strain>
    </source>
</reference>
<dbReference type="Proteomes" id="UP000647172">
    <property type="component" value="Unassembled WGS sequence"/>
</dbReference>
<dbReference type="Gene3D" id="6.20.350.10">
    <property type="match status" value="1"/>
</dbReference>
<feature type="domain" description="Ryanodine receptor Ryr" evidence="2">
    <location>
        <begin position="16"/>
        <end position="87"/>
    </location>
</feature>
<evidence type="ECO:0000256" key="1">
    <source>
        <dbReference type="SAM" id="MobiDB-lite"/>
    </source>
</evidence>
<organism evidence="3 4">
    <name type="scientific">Actinoplanes nipponensis</name>
    <dbReference type="NCBI Taxonomy" id="135950"/>
    <lineage>
        <taxon>Bacteria</taxon>
        <taxon>Bacillati</taxon>
        <taxon>Actinomycetota</taxon>
        <taxon>Actinomycetes</taxon>
        <taxon>Micromonosporales</taxon>
        <taxon>Micromonosporaceae</taxon>
        <taxon>Actinoplanes</taxon>
    </lineage>
</organism>
<evidence type="ECO:0000259" key="2">
    <source>
        <dbReference type="Pfam" id="PF02026"/>
    </source>
</evidence>
<keyword evidence="4" id="KW-1185">Reference proteome</keyword>
<dbReference type="InterPro" id="IPR003032">
    <property type="entry name" value="Ryanodine_rcpt"/>
</dbReference>
<dbReference type="EMBL" id="BOMQ01000036">
    <property type="protein sequence ID" value="GIE49571.1"/>
    <property type="molecule type" value="Genomic_DNA"/>
</dbReference>
<evidence type="ECO:0000313" key="4">
    <source>
        <dbReference type="Proteomes" id="UP000647172"/>
    </source>
</evidence>
<protein>
    <recommendedName>
        <fullName evidence="2">Ryanodine receptor Ryr domain-containing protein</fullName>
    </recommendedName>
</protein>
<gene>
    <name evidence="3" type="ORF">Ani05nite_31050</name>
</gene>
<name>A0A919JFM3_9ACTN</name>
<accession>A0A919JFM3</accession>
<feature type="region of interest" description="Disordered" evidence="1">
    <location>
        <begin position="93"/>
        <end position="112"/>
    </location>
</feature>
<dbReference type="RefSeq" id="WP_203768977.1">
    <property type="nucleotide sequence ID" value="NZ_BAAAYJ010000080.1"/>
</dbReference>